<keyword evidence="3" id="KW-0274">FAD</keyword>
<feature type="transmembrane region" description="Helical" evidence="6">
    <location>
        <begin position="248"/>
        <end position="271"/>
    </location>
</feature>
<dbReference type="Proteomes" id="UP001320420">
    <property type="component" value="Unassembled WGS sequence"/>
</dbReference>
<evidence type="ECO:0000256" key="1">
    <source>
        <dbReference type="ARBA" id="ARBA00001974"/>
    </source>
</evidence>
<organism evidence="7 8">
    <name type="scientific">Diatrype stigma</name>
    <dbReference type="NCBI Taxonomy" id="117547"/>
    <lineage>
        <taxon>Eukaryota</taxon>
        <taxon>Fungi</taxon>
        <taxon>Dikarya</taxon>
        <taxon>Ascomycota</taxon>
        <taxon>Pezizomycotina</taxon>
        <taxon>Sordariomycetes</taxon>
        <taxon>Xylariomycetidae</taxon>
        <taxon>Xylariales</taxon>
        <taxon>Diatrypaceae</taxon>
        <taxon>Diatrype</taxon>
    </lineage>
</organism>
<evidence type="ECO:0000313" key="8">
    <source>
        <dbReference type="Proteomes" id="UP001320420"/>
    </source>
</evidence>
<keyword evidence="2" id="KW-0285">Flavoprotein</keyword>
<keyword evidence="8" id="KW-1185">Reference proteome</keyword>
<keyword evidence="6" id="KW-0812">Transmembrane</keyword>
<evidence type="ECO:0000256" key="2">
    <source>
        <dbReference type="ARBA" id="ARBA00022630"/>
    </source>
</evidence>
<dbReference type="Pfam" id="PF13450">
    <property type="entry name" value="NAD_binding_8"/>
    <property type="match status" value="1"/>
</dbReference>
<evidence type="ECO:0008006" key="9">
    <source>
        <dbReference type="Google" id="ProtNLM"/>
    </source>
</evidence>
<accession>A0AAN9YMZ2</accession>
<comment type="cofactor">
    <cofactor evidence="1">
        <name>FAD</name>
        <dbReference type="ChEBI" id="CHEBI:57692"/>
    </cofactor>
</comment>
<dbReference type="SUPFAM" id="SSF51905">
    <property type="entry name" value="FAD/NAD(P)-binding domain"/>
    <property type="match status" value="1"/>
</dbReference>
<dbReference type="InterPro" id="IPR020946">
    <property type="entry name" value="Flavin_mOase-like"/>
</dbReference>
<proteinExistence type="predicted"/>
<evidence type="ECO:0000256" key="4">
    <source>
        <dbReference type="ARBA" id="ARBA00023002"/>
    </source>
</evidence>
<dbReference type="GO" id="GO:0050661">
    <property type="term" value="F:NADP binding"/>
    <property type="evidence" value="ECO:0007669"/>
    <property type="project" value="InterPro"/>
</dbReference>
<keyword evidence="5" id="KW-0503">Monooxygenase</keyword>
<evidence type="ECO:0000256" key="5">
    <source>
        <dbReference type="ARBA" id="ARBA00023033"/>
    </source>
</evidence>
<keyword evidence="6" id="KW-0472">Membrane</keyword>
<keyword evidence="6" id="KW-1133">Transmembrane helix</keyword>
<dbReference type="Pfam" id="PF00743">
    <property type="entry name" value="FMO-like"/>
    <property type="match status" value="1"/>
</dbReference>
<name>A0AAN9YMZ2_9PEZI</name>
<dbReference type="PANTHER" id="PTHR43872">
    <property type="entry name" value="MONOOXYGENASE, PUTATIVE (AFU_ORTHOLOGUE AFUA_8G02570)-RELATED"/>
    <property type="match status" value="1"/>
</dbReference>
<reference evidence="7 8" key="1">
    <citation type="submission" date="2024-02" db="EMBL/GenBank/DDBJ databases">
        <title>De novo assembly and annotation of 12 fungi associated with fruit tree decline syndrome in Ontario, Canada.</title>
        <authorList>
            <person name="Sulman M."/>
            <person name="Ellouze W."/>
            <person name="Ilyukhin E."/>
        </authorList>
    </citation>
    <scope>NUCLEOTIDE SEQUENCE [LARGE SCALE GENOMIC DNA]</scope>
    <source>
        <strain evidence="7 8">M11/M66-122</strain>
    </source>
</reference>
<dbReference type="AlphaFoldDB" id="A0AAN9YMZ2"/>
<evidence type="ECO:0000313" key="7">
    <source>
        <dbReference type="EMBL" id="KAK7748280.1"/>
    </source>
</evidence>
<gene>
    <name evidence="7" type="ORF">SLS62_008740</name>
</gene>
<dbReference type="GO" id="GO:0050660">
    <property type="term" value="F:flavin adenine dinucleotide binding"/>
    <property type="evidence" value="ECO:0007669"/>
    <property type="project" value="InterPro"/>
</dbReference>
<dbReference type="Gene3D" id="3.50.50.60">
    <property type="entry name" value="FAD/NAD(P)-binding domain"/>
    <property type="match status" value="2"/>
</dbReference>
<protein>
    <recommendedName>
        <fullName evidence="9">Monooxygenase</fullName>
    </recommendedName>
</protein>
<comment type="caution">
    <text evidence="7">The sequence shown here is derived from an EMBL/GenBank/DDBJ whole genome shotgun (WGS) entry which is preliminary data.</text>
</comment>
<dbReference type="InterPro" id="IPR051820">
    <property type="entry name" value="FAD-binding_MO"/>
</dbReference>
<dbReference type="GO" id="GO:0004499">
    <property type="term" value="F:N,N-dimethylaniline monooxygenase activity"/>
    <property type="evidence" value="ECO:0007669"/>
    <property type="project" value="InterPro"/>
</dbReference>
<evidence type="ECO:0000256" key="3">
    <source>
        <dbReference type="ARBA" id="ARBA00022827"/>
    </source>
</evidence>
<dbReference type="PANTHER" id="PTHR43872:SF1">
    <property type="entry name" value="MONOOXYGENASE, PUTATIVE (AFU_ORTHOLOGUE AFUA_8G02570)-RELATED"/>
    <property type="match status" value="1"/>
</dbReference>
<sequence length="501" mass="55208">MEEYDFVIIGAGLSGIDAAYRLKTMLPGCTYTVLEARDRLGGTWGFFRYPGIRSDSSLTVFGLPWRPWVEDKDVAEGAEILQYIESAARDEGIDGKIQLNHKVTAAHWRSDEQRWTLHVDHDARGGGGGNGVVGGVAKKQYRAHWVISCAGYYAYDKALAADIPGISNFKGTLVHPQFWPADLDWADKKVVIVGSGATAVTLLPKIAKTAGHVTMLQRSPSYVLAIPSVDPLGVWLRRHLPAWLANPIVWWVAFFTEAVFIGTGLAFPNLVRRLLLHLMRGQLPNNVPVDVHFNPSYPPFEQRLCICPDGDFFKALHRDNCDIVTSRIQTVEADGIVTEAGDRLDADIIITATGLHVQLLGGVVPTVDGKPVDVGNSLAWRGMMISGAPNIGTIIGSTTTSWTPAADVSIKMLIRVYKHMKKVGATSVMPFHDKLDLALERSKPVVGHSSTYFVQAEKRLPRVTGKSPWYERTSTIYDNFVLWFGSVTSGMIYVVPEKKIQ</sequence>
<dbReference type="InterPro" id="IPR036188">
    <property type="entry name" value="FAD/NAD-bd_sf"/>
</dbReference>
<evidence type="ECO:0000256" key="6">
    <source>
        <dbReference type="SAM" id="Phobius"/>
    </source>
</evidence>
<keyword evidence="4" id="KW-0560">Oxidoreductase</keyword>
<dbReference type="EMBL" id="JAKJXP020000084">
    <property type="protein sequence ID" value="KAK7748280.1"/>
    <property type="molecule type" value="Genomic_DNA"/>
</dbReference>